<accession>A0A0D1E2B4</accession>
<dbReference type="GeneID" id="23566812"/>
<gene>
    <name evidence="5" type="ORF">UMAG_10838</name>
</gene>
<name>A0A0D1E2B4_MYCMD</name>
<dbReference type="Proteomes" id="UP000000561">
    <property type="component" value="Chromosome 8"/>
</dbReference>
<evidence type="ECO:0000256" key="3">
    <source>
        <dbReference type="ARBA" id="ARBA00023006"/>
    </source>
</evidence>
<dbReference type="PANTHER" id="PTHR13292:SF0">
    <property type="entry name" value="AUTOPHAGY-RELATED PROTEIN 101"/>
    <property type="match status" value="1"/>
</dbReference>
<dbReference type="Pfam" id="PF07855">
    <property type="entry name" value="ATG101"/>
    <property type="match status" value="1"/>
</dbReference>
<dbReference type="GO" id="GO:1990316">
    <property type="term" value="C:Atg1/ULK1 kinase complex"/>
    <property type="evidence" value="ECO:0000318"/>
    <property type="project" value="GO_Central"/>
</dbReference>
<dbReference type="PANTHER" id="PTHR13292">
    <property type="entry name" value="AUTOPHAGY-RELATED PROTEIN 101"/>
    <property type="match status" value="1"/>
</dbReference>
<dbReference type="InterPro" id="IPR012445">
    <property type="entry name" value="ATG101"/>
</dbReference>
<keyword evidence="6" id="KW-1185">Reference proteome</keyword>
<keyword evidence="3" id="KW-0072">Autophagy</keyword>
<reference evidence="5 6" key="1">
    <citation type="journal article" date="2006" name="Nature">
        <title>Insights from the genome of the biotrophic fungal plant pathogen Ustilago maydis.</title>
        <authorList>
            <person name="Kamper J."/>
            <person name="Kahmann R."/>
            <person name="Bolker M."/>
            <person name="Ma L.J."/>
            <person name="Brefort T."/>
            <person name="Saville B.J."/>
            <person name="Banuett F."/>
            <person name="Kronstad J.W."/>
            <person name="Gold S.E."/>
            <person name="Muller O."/>
            <person name="Perlin M.H."/>
            <person name="Wosten H.A."/>
            <person name="de Vries R."/>
            <person name="Ruiz-Herrera J."/>
            <person name="Reynaga-Pena C.G."/>
            <person name="Snetselaar K."/>
            <person name="McCann M."/>
            <person name="Perez-Martin J."/>
            <person name="Feldbrugge M."/>
            <person name="Basse C.W."/>
            <person name="Steinberg G."/>
            <person name="Ibeas J.I."/>
            <person name="Holloman W."/>
            <person name="Guzman P."/>
            <person name="Farman M."/>
            <person name="Stajich J.E."/>
            <person name="Sentandreu R."/>
            <person name="Gonzalez-Prieto J.M."/>
            <person name="Kennell J.C."/>
            <person name="Molina L."/>
            <person name="Schirawski J."/>
            <person name="Mendoza-Mendoza A."/>
            <person name="Greilinger D."/>
            <person name="Munch K."/>
            <person name="Rossel N."/>
            <person name="Scherer M."/>
            <person name="Vranes M."/>
            <person name="Ladendorf O."/>
            <person name="Vincon V."/>
            <person name="Fuchs U."/>
            <person name="Sandrock B."/>
            <person name="Meng S."/>
            <person name="Ho E.C."/>
            <person name="Cahill M.J."/>
            <person name="Boyce K.J."/>
            <person name="Klose J."/>
            <person name="Klosterman S.J."/>
            <person name="Deelstra H.J."/>
            <person name="Ortiz-Castellanos L."/>
            <person name="Li W."/>
            <person name="Sanchez-Alonso P."/>
            <person name="Schreier P.H."/>
            <person name="Hauser-Hahn I."/>
            <person name="Vaupel M."/>
            <person name="Koopmann E."/>
            <person name="Friedrich G."/>
            <person name="Voss H."/>
            <person name="Schluter T."/>
            <person name="Margolis J."/>
            <person name="Platt D."/>
            <person name="Swimmer C."/>
            <person name="Gnirke A."/>
            <person name="Chen F."/>
            <person name="Vysotskaia V."/>
            <person name="Mannhaupt G."/>
            <person name="Guldener U."/>
            <person name="Munsterkotter M."/>
            <person name="Haase D."/>
            <person name="Oesterheld M."/>
            <person name="Mewes H.W."/>
            <person name="Mauceli E.W."/>
            <person name="DeCaprio D."/>
            <person name="Wade C.M."/>
            <person name="Butler J."/>
            <person name="Young S."/>
            <person name="Jaffe D.B."/>
            <person name="Calvo S."/>
            <person name="Nusbaum C."/>
            <person name="Galagan J."/>
            <person name="Birren B.W."/>
        </authorList>
    </citation>
    <scope>NUCLEOTIDE SEQUENCE [LARGE SCALE GENOMIC DNA]</scope>
    <source>
        <strain evidence="6">DSM 14603 / FGSC 9021 / UM521</strain>
    </source>
</reference>
<dbReference type="STRING" id="237631.A0A0D1E2B4"/>
<organism evidence="5 6">
    <name type="scientific">Mycosarcoma maydis</name>
    <name type="common">Corn smut fungus</name>
    <name type="synonym">Ustilago maydis</name>
    <dbReference type="NCBI Taxonomy" id="5270"/>
    <lineage>
        <taxon>Eukaryota</taxon>
        <taxon>Fungi</taxon>
        <taxon>Dikarya</taxon>
        <taxon>Basidiomycota</taxon>
        <taxon>Ustilaginomycotina</taxon>
        <taxon>Ustilaginomycetes</taxon>
        <taxon>Ustilaginales</taxon>
        <taxon>Ustilaginaceae</taxon>
        <taxon>Mycosarcoma</taxon>
    </lineage>
</organism>
<dbReference type="GO" id="GO:0019901">
    <property type="term" value="F:protein kinase binding"/>
    <property type="evidence" value="ECO:0000318"/>
    <property type="project" value="GO_Central"/>
</dbReference>
<protein>
    <recommendedName>
        <fullName evidence="2">Autophagy-related protein 101</fullName>
    </recommendedName>
</protein>
<dbReference type="AlphaFoldDB" id="A0A0D1E2B4"/>
<dbReference type="GO" id="GO:0000407">
    <property type="term" value="C:phagophore assembly site"/>
    <property type="evidence" value="ECO:0000318"/>
    <property type="project" value="GO_Central"/>
</dbReference>
<dbReference type="GO" id="GO:0000045">
    <property type="term" value="P:autophagosome assembly"/>
    <property type="evidence" value="ECO:0000318"/>
    <property type="project" value="GO_Central"/>
</dbReference>
<sequence>MQRLDFTHRIRCELQHLERTAQVVLHTICFHRFLGTVKPAYVDAFGMTFPAIADAQLDQLIRQRTSQLMATTTSTKTASLTVYLLHPSSQIPSAMQSGRKDAPAPKNTTSKDVTDRALGVVHTATHAASSLRAWASPRNYQYGWLAHAFSSGAGQPSGASVACQPVQAQDDLVQADFASLDEEAFERWTITFELKQSGGDAESMERELAGFVDQVLRFVGNNKAHLPGVTSAQLCPYPVQVVVRGAES</sequence>
<dbReference type="KEGG" id="uma:UMAG_10838"/>
<evidence type="ECO:0000256" key="1">
    <source>
        <dbReference type="ARBA" id="ARBA00007130"/>
    </source>
</evidence>
<evidence type="ECO:0000313" key="6">
    <source>
        <dbReference type="Proteomes" id="UP000000561"/>
    </source>
</evidence>
<evidence type="ECO:0000313" key="5">
    <source>
        <dbReference type="EMBL" id="KIS68750.1"/>
    </source>
</evidence>
<evidence type="ECO:0000256" key="2">
    <source>
        <dbReference type="ARBA" id="ARBA00018874"/>
    </source>
</evidence>
<dbReference type="EMBL" id="CM003147">
    <property type="protein sequence ID" value="KIS68750.1"/>
    <property type="molecule type" value="Genomic_DNA"/>
</dbReference>
<dbReference type="VEuPathDB" id="FungiDB:UMAG_10838"/>
<evidence type="ECO:0000256" key="4">
    <source>
        <dbReference type="SAM" id="MobiDB-lite"/>
    </source>
</evidence>
<comment type="similarity">
    <text evidence="1">Belongs to the ATG101 family.</text>
</comment>
<dbReference type="OrthoDB" id="10259639at2759"/>
<feature type="region of interest" description="Disordered" evidence="4">
    <location>
        <begin position="91"/>
        <end position="112"/>
    </location>
</feature>
<dbReference type="RefSeq" id="XP_011389822.1">
    <property type="nucleotide sequence ID" value="XM_011391520.1"/>
</dbReference>
<proteinExistence type="inferred from homology"/>
<dbReference type="InParanoid" id="A0A0D1E2B4"/>